<keyword evidence="3" id="KW-1185">Reference proteome</keyword>
<dbReference type="PANTHER" id="PTHR45527">
    <property type="entry name" value="NONRIBOSOMAL PEPTIDE SYNTHETASE"/>
    <property type="match status" value="1"/>
</dbReference>
<dbReference type="Proteomes" id="UP001316384">
    <property type="component" value="Chromosome"/>
</dbReference>
<dbReference type="InterPro" id="IPR001242">
    <property type="entry name" value="Condensation_dom"/>
</dbReference>
<dbReference type="Pfam" id="PF00668">
    <property type="entry name" value="Condensation"/>
    <property type="match status" value="1"/>
</dbReference>
<reference evidence="2 3" key="1">
    <citation type="submission" date="2022-07" db="EMBL/GenBank/DDBJ databases">
        <title>Novel species in genus cellulomonas.</title>
        <authorList>
            <person name="Ye L."/>
        </authorList>
    </citation>
    <scope>NUCLEOTIDE SEQUENCE [LARGE SCALE GENOMIC DNA]</scope>
    <source>
        <strain evidence="3">zg-B89</strain>
    </source>
</reference>
<dbReference type="Gene3D" id="3.30.559.10">
    <property type="entry name" value="Chloramphenicol acetyltransferase-like domain"/>
    <property type="match status" value="1"/>
</dbReference>
<proteinExistence type="predicted"/>
<protein>
    <submittedName>
        <fullName evidence="2">Condensation domain-containing protein</fullName>
    </submittedName>
</protein>
<dbReference type="PANTHER" id="PTHR45527:SF1">
    <property type="entry name" value="FATTY ACID SYNTHASE"/>
    <property type="match status" value="1"/>
</dbReference>
<evidence type="ECO:0000259" key="1">
    <source>
        <dbReference type="Pfam" id="PF00668"/>
    </source>
</evidence>
<organism evidence="2 3">
    <name type="scientific">Cellulomonas xiejunii</name>
    <dbReference type="NCBI Taxonomy" id="2968083"/>
    <lineage>
        <taxon>Bacteria</taxon>
        <taxon>Bacillati</taxon>
        <taxon>Actinomycetota</taxon>
        <taxon>Actinomycetes</taxon>
        <taxon>Micrococcales</taxon>
        <taxon>Cellulomonadaceae</taxon>
        <taxon>Cellulomonas</taxon>
    </lineage>
</organism>
<dbReference type="RefSeq" id="WP_227576855.1">
    <property type="nucleotide sequence ID" value="NZ_CP101987.1"/>
</dbReference>
<name>A0ABY5KPU4_9CELL</name>
<sequence length="617" mass="66786">MGAEPAVFAGGIQRSGPLQSGLGQLEWLSYQSGGHGALPNLVWDVAVPEGLPDDAVEHAVSTLLRRHDVLRTSFDADDDGRPRQNVHEDVHVTFVRLEDEDSRRAFADRPFDIATRPPIRFGRAPSGDLVVGICHIAVDGTAAWMLVRELDELLTALHQGRPADLADDVPRPIDQALYERGTGRRRAEAALQHWGSALRDVPVSVLPVGRGRPGADVVRADLDSLAASLALTRLHATLKATPASIFTAAAYWALAIQFGRDRLALGLTWSFRELPTTRLLVAAVFRDMPLMVDLGDCTSFTEVLRRLQRSVLVAGRHMGFDVLEFHECVARLEAERGAFLPGPEAISVTFHDVALEQVEPDVDLRDLLPRSRTTVYRTAESWDVCNLYVGASTVDGRLLIEARLDGSVMQERDSAQLATSIEAILVHAAAHGDLTRAQADALTAGPPRPRTRSARIGEVDVDLDLLTERLLGHPAVERADVRAEHGRLTADVTANLEPWQLRDLLLSADSGRTAVMSPDRFVVRRPDGRVVTGSGVDRPVLAPEGPAETALRDAVAQANGLAAPTMAGTYLGVGGRLHLAPRVLSLLRDGGWAGLTVADLRRPTSLVTLSGRLRQDG</sequence>
<accession>A0ABY5KPU4</accession>
<evidence type="ECO:0000313" key="3">
    <source>
        <dbReference type="Proteomes" id="UP001316384"/>
    </source>
</evidence>
<dbReference type="Gene3D" id="3.30.559.30">
    <property type="entry name" value="Nonribosomal peptide synthetase, condensation domain"/>
    <property type="match status" value="1"/>
</dbReference>
<gene>
    <name evidence="2" type="ORF">NP048_18870</name>
</gene>
<dbReference type="EMBL" id="CP101987">
    <property type="protein sequence ID" value="UUI71820.1"/>
    <property type="molecule type" value="Genomic_DNA"/>
</dbReference>
<feature type="domain" description="Condensation" evidence="1">
    <location>
        <begin position="48"/>
        <end position="440"/>
    </location>
</feature>
<dbReference type="SUPFAM" id="SSF52777">
    <property type="entry name" value="CoA-dependent acyltransferases"/>
    <property type="match status" value="2"/>
</dbReference>
<evidence type="ECO:0000313" key="2">
    <source>
        <dbReference type="EMBL" id="UUI71820.1"/>
    </source>
</evidence>
<dbReference type="InterPro" id="IPR023213">
    <property type="entry name" value="CAT-like_dom_sf"/>
</dbReference>